<dbReference type="InterPro" id="IPR019787">
    <property type="entry name" value="Znf_PHD-finger"/>
</dbReference>
<protein>
    <recommendedName>
        <fullName evidence="9">Bromo domain-containing protein</fullName>
    </recommendedName>
</protein>
<feature type="compositionally biased region" description="Basic and acidic residues" evidence="8">
    <location>
        <begin position="547"/>
        <end position="558"/>
    </location>
</feature>
<evidence type="ECO:0000256" key="4">
    <source>
        <dbReference type="ARBA" id="ARBA00023015"/>
    </source>
</evidence>
<dbReference type="Pfam" id="PF00439">
    <property type="entry name" value="Bromodomain"/>
    <property type="match status" value="1"/>
</dbReference>
<dbReference type="SUPFAM" id="SSF47370">
    <property type="entry name" value="Bromodomain"/>
    <property type="match status" value="1"/>
</dbReference>
<feature type="compositionally biased region" description="Low complexity" evidence="8">
    <location>
        <begin position="276"/>
        <end position="289"/>
    </location>
</feature>
<evidence type="ECO:0000256" key="1">
    <source>
        <dbReference type="ARBA" id="ARBA00022723"/>
    </source>
</evidence>
<keyword evidence="4" id="KW-0805">Transcription regulation</keyword>
<proteinExistence type="predicted"/>
<sequence length="846" mass="91143">MTRKEAEKTLMRKCESVLRKIQQHSKAAIFHKPVDIHKTGALDYYKIITNPMDMQTIRNNFKEKYTCPSDFIADMRLMFQNCKIYNAVDSDVWKLGNHVEEAFDKELKASQVEEKWRASASLPDVIPAVVPPAPPPARPSAPPPAPSMGGHEDAERRRKEEKKAEKAAKKAALLAQLEENRKAQEKADAKKRALELATQAPSSRLAAPHAPTRQAVAPSLHSAKAPKTLPPASPGPSSGPAPSDSAGKRVTRERNLPAKYSPPVESPATSERKPKPSSSAGKKSSSMNKNGKRPREGEVVPEPAKWEAQDWFVRCKCGLTYDDGGDMVECSGCKAWQHYSCNNIMPGAPVADDWKCSDCRSGKRHKGGPSRGGTGGERDVMMHEMKKMQQDLVELTKNASMGAGRKAAPKIVDRNELATMLEQLPDDKLIGYLGKCGVDTNKLTDEEVELDLMQLDEATLFKLHKFAKQHLNNAQRKADRLASGLPAMSGGTAAASEGTPAASEMTQGGTSGGGGDAEVTTPAPARQTADRPEPVAEVAQPSVQPERPSDKPPQEAKKPAASAAKPAASNSSGSDSDGSSSSSSDSDGSDSDKDGSDGDSGGGSVGAGAGAVSTKISGTTANHGFFNKSSGVKIERVENAASWDLLKVQAPAEPSGDSGATAKAADVPSSSKEEQKEAVSGLQEEFKHFNREHQRRNESQRKQDENAAAARKEVEQRRRDAEAAEAAARKAQQEKEEERQREAERERDKRRAAAQAELEETENAGVAEMESDRALVNQFEQKELGTSAAALQSRFGLTFKAVEEPSTSPRRPETSPPTREINGKGHAEDEEMRDAGEESEVEEGEV</sequence>
<dbReference type="Pfam" id="PF00628">
    <property type="entry name" value="PHD"/>
    <property type="match status" value="1"/>
</dbReference>
<dbReference type="EMBL" id="LGRX02022404">
    <property type="protein sequence ID" value="KAK3255660.1"/>
    <property type="molecule type" value="Genomic_DNA"/>
</dbReference>
<dbReference type="PROSITE" id="PS01359">
    <property type="entry name" value="ZF_PHD_1"/>
    <property type="match status" value="1"/>
</dbReference>
<dbReference type="InterPro" id="IPR011011">
    <property type="entry name" value="Znf_FYVE_PHD"/>
</dbReference>
<dbReference type="Gene3D" id="1.20.920.10">
    <property type="entry name" value="Bromodomain-like"/>
    <property type="match status" value="1"/>
</dbReference>
<feature type="region of interest" description="Disordered" evidence="8">
    <location>
        <begin position="799"/>
        <end position="846"/>
    </location>
</feature>
<feature type="compositionally biased region" description="Low complexity" evidence="8">
    <location>
        <begin position="559"/>
        <end position="586"/>
    </location>
</feature>
<dbReference type="InterPro" id="IPR036427">
    <property type="entry name" value="Bromodomain-like_sf"/>
</dbReference>
<dbReference type="Pfam" id="PF17035">
    <property type="entry name" value="BET"/>
    <property type="match status" value="1"/>
</dbReference>
<dbReference type="Proteomes" id="UP001190700">
    <property type="component" value="Unassembled WGS sequence"/>
</dbReference>
<feature type="domain" description="Bromo" evidence="9">
    <location>
        <begin position="22"/>
        <end position="93"/>
    </location>
</feature>
<dbReference type="SUPFAM" id="SSF57903">
    <property type="entry name" value="FYVE/PHD zinc finger"/>
    <property type="match status" value="1"/>
</dbReference>
<feature type="compositionally biased region" description="Pro residues" evidence="8">
    <location>
        <begin position="129"/>
        <end position="146"/>
    </location>
</feature>
<evidence type="ECO:0000256" key="3">
    <source>
        <dbReference type="ARBA" id="ARBA00022833"/>
    </source>
</evidence>
<organism evidence="10 11">
    <name type="scientific">Cymbomonas tetramitiformis</name>
    <dbReference type="NCBI Taxonomy" id="36881"/>
    <lineage>
        <taxon>Eukaryota</taxon>
        <taxon>Viridiplantae</taxon>
        <taxon>Chlorophyta</taxon>
        <taxon>Pyramimonadophyceae</taxon>
        <taxon>Pyramimonadales</taxon>
        <taxon>Pyramimonadaceae</taxon>
        <taxon>Cymbomonas</taxon>
    </lineage>
</organism>
<feature type="compositionally biased region" description="Gly residues" evidence="8">
    <location>
        <begin position="598"/>
        <end position="609"/>
    </location>
</feature>
<evidence type="ECO:0000256" key="5">
    <source>
        <dbReference type="ARBA" id="ARBA00023117"/>
    </source>
</evidence>
<keyword evidence="5 7" id="KW-0103">Bromodomain</keyword>
<evidence type="ECO:0000256" key="8">
    <source>
        <dbReference type="SAM" id="MobiDB-lite"/>
    </source>
</evidence>
<keyword evidence="11" id="KW-1185">Reference proteome</keyword>
<dbReference type="InterPro" id="IPR038336">
    <property type="entry name" value="NET_sf"/>
</dbReference>
<feature type="compositionally biased region" description="Basic and acidic residues" evidence="8">
    <location>
        <begin position="150"/>
        <end position="168"/>
    </location>
</feature>
<dbReference type="InterPro" id="IPR001965">
    <property type="entry name" value="Znf_PHD"/>
</dbReference>
<dbReference type="PROSITE" id="PS50014">
    <property type="entry name" value="BROMODOMAIN_2"/>
    <property type="match status" value="1"/>
</dbReference>
<feature type="region of interest" description="Disordered" evidence="8">
    <location>
        <begin position="648"/>
        <end position="770"/>
    </location>
</feature>
<dbReference type="GO" id="GO:0008270">
    <property type="term" value="F:zinc ion binding"/>
    <property type="evidence" value="ECO:0007669"/>
    <property type="project" value="UniProtKB-KW"/>
</dbReference>
<evidence type="ECO:0000259" key="9">
    <source>
        <dbReference type="PROSITE" id="PS50014"/>
    </source>
</evidence>
<gene>
    <name evidence="10" type="ORF">CYMTET_35170</name>
</gene>
<name>A0AAE0F9Q8_9CHLO</name>
<dbReference type="Gene3D" id="1.20.1270.220">
    <property type="match status" value="1"/>
</dbReference>
<dbReference type="AlphaFoldDB" id="A0AAE0F9Q8"/>
<feature type="compositionally biased region" description="Polar residues" evidence="8">
    <location>
        <begin position="614"/>
        <end position="630"/>
    </location>
</feature>
<dbReference type="PRINTS" id="PR00503">
    <property type="entry name" value="BROMODOMAIN"/>
</dbReference>
<feature type="compositionally biased region" description="Pro residues" evidence="8">
    <location>
        <begin position="228"/>
        <end position="239"/>
    </location>
</feature>
<dbReference type="InterPro" id="IPR013083">
    <property type="entry name" value="Znf_RING/FYVE/PHD"/>
</dbReference>
<evidence type="ECO:0000256" key="7">
    <source>
        <dbReference type="PROSITE-ProRule" id="PRU00035"/>
    </source>
</evidence>
<dbReference type="InterPro" id="IPR018359">
    <property type="entry name" value="Bromodomain_CS"/>
</dbReference>
<feature type="compositionally biased region" description="Acidic residues" evidence="8">
    <location>
        <begin position="828"/>
        <end position="846"/>
    </location>
</feature>
<keyword evidence="2" id="KW-0863">Zinc-finger</keyword>
<feature type="region of interest" description="Disordered" evidence="8">
    <location>
        <begin position="126"/>
        <end position="302"/>
    </location>
</feature>
<dbReference type="InterPro" id="IPR001487">
    <property type="entry name" value="Bromodomain"/>
</dbReference>
<accession>A0AAE0F9Q8</accession>
<comment type="caution">
    <text evidence="10">The sequence shown here is derived from an EMBL/GenBank/DDBJ whole genome shotgun (WGS) entry which is preliminary data.</text>
</comment>
<keyword evidence="6" id="KW-0804">Transcription</keyword>
<dbReference type="Gene3D" id="3.30.40.10">
    <property type="entry name" value="Zinc/RING finger domain, C3HC4 (zinc finger)"/>
    <property type="match status" value="1"/>
</dbReference>
<evidence type="ECO:0000313" key="10">
    <source>
        <dbReference type="EMBL" id="KAK3255660.1"/>
    </source>
</evidence>
<dbReference type="InterPro" id="IPR027353">
    <property type="entry name" value="NET_dom"/>
</dbReference>
<dbReference type="PROSITE" id="PS00633">
    <property type="entry name" value="BROMODOMAIN_1"/>
    <property type="match status" value="1"/>
</dbReference>
<dbReference type="CDD" id="cd04369">
    <property type="entry name" value="Bromodomain"/>
    <property type="match status" value="1"/>
</dbReference>
<evidence type="ECO:0000256" key="6">
    <source>
        <dbReference type="ARBA" id="ARBA00023163"/>
    </source>
</evidence>
<feature type="compositionally biased region" description="Basic and acidic residues" evidence="8">
    <location>
        <begin position="178"/>
        <end position="194"/>
    </location>
</feature>
<dbReference type="SMART" id="SM00249">
    <property type="entry name" value="PHD"/>
    <property type="match status" value="1"/>
</dbReference>
<feature type="region of interest" description="Disordered" evidence="8">
    <location>
        <begin position="484"/>
        <end position="631"/>
    </location>
</feature>
<feature type="compositionally biased region" description="Basic and acidic residues" evidence="8">
    <location>
        <begin position="684"/>
        <end position="751"/>
    </location>
</feature>
<dbReference type="InterPro" id="IPR019786">
    <property type="entry name" value="Zinc_finger_PHD-type_CS"/>
</dbReference>
<dbReference type="PANTHER" id="PTHR45926">
    <property type="entry name" value="OSJNBA0053K19.4 PROTEIN"/>
    <property type="match status" value="1"/>
</dbReference>
<keyword evidence="3" id="KW-0862">Zinc</keyword>
<reference evidence="10 11" key="1">
    <citation type="journal article" date="2015" name="Genome Biol. Evol.">
        <title>Comparative Genomics of a Bacterivorous Green Alga Reveals Evolutionary Causalities and Consequences of Phago-Mixotrophic Mode of Nutrition.</title>
        <authorList>
            <person name="Burns J.A."/>
            <person name="Paasch A."/>
            <person name="Narechania A."/>
            <person name="Kim E."/>
        </authorList>
    </citation>
    <scope>NUCLEOTIDE SEQUENCE [LARGE SCALE GENOMIC DNA]</scope>
    <source>
        <strain evidence="10 11">PLY_AMNH</strain>
    </source>
</reference>
<feature type="compositionally biased region" description="Basic and acidic residues" evidence="8">
    <location>
        <begin position="246"/>
        <end position="256"/>
    </location>
</feature>
<dbReference type="SMART" id="SM00297">
    <property type="entry name" value="BROMO"/>
    <property type="match status" value="1"/>
</dbReference>
<evidence type="ECO:0000256" key="2">
    <source>
        <dbReference type="ARBA" id="ARBA00022771"/>
    </source>
</evidence>
<keyword evidence="1" id="KW-0479">Metal-binding</keyword>
<feature type="compositionally biased region" description="Basic and acidic residues" evidence="8">
    <location>
        <begin position="293"/>
        <end position="302"/>
    </location>
</feature>
<evidence type="ECO:0000313" key="11">
    <source>
        <dbReference type="Proteomes" id="UP001190700"/>
    </source>
</evidence>